<feature type="compositionally biased region" description="Low complexity" evidence="1">
    <location>
        <begin position="721"/>
        <end position="733"/>
    </location>
</feature>
<accession>A0ABU2LDB4</accession>
<evidence type="ECO:0008006" key="4">
    <source>
        <dbReference type="Google" id="ProtNLM"/>
    </source>
</evidence>
<protein>
    <recommendedName>
        <fullName evidence="4">ATP-binding protein</fullName>
    </recommendedName>
</protein>
<proteinExistence type="predicted"/>
<organism evidence="2 3">
    <name type="scientific">Streptomyces boetiae</name>
    <dbReference type="NCBI Taxonomy" id="3075541"/>
    <lineage>
        <taxon>Bacteria</taxon>
        <taxon>Bacillati</taxon>
        <taxon>Actinomycetota</taxon>
        <taxon>Actinomycetes</taxon>
        <taxon>Kitasatosporales</taxon>
        <taxon>Streptomycetaceae</taxon>
        <taxon>Streptomyces</taxon>
    </lineage>
</organism>
<evidence type="ECO:0000256" key="1">
    <source>
        <dbReference type="SAM" id="MobiDB-lite"/>
    </source>
</evidence>
<dbReference type="EMBL" id="JAVREN010000041">
    <property type="protein sequence ID" value="MDT0309579.1"/>
    <property type="molecule type" value="Genomic_DNA"/>
</dbReference>
<comment type="caution">
    <text evidence="2">The sequence shown here is derived from an EMBL/GenBank/DDBJ whole genome shotgun (WGS) entry which is preliminary data.</text>
</comment>
<keyword evidence="3" id="KW-1185">Reference proteome</keyword>
<dbReference type="RefSeq" id="WP_311632544.1">
    <property type="nucleotide sequence ID" value="NZ_JAVREN010000041.1"/>
</dbReference>
<evidence type="ECO:0000313" key="2">
    <source>
        <dbReference type="EMBL" id="MDT0309579.1"/>
    </source>
</evidence>
<gene>
    <name evidence="2" type="ORF">RM780_21840</name>
</gene>
<evidence type="ECO:0000313" key="3">
    <source>
        <dbReference type="Proteomes" id="UP001183388"/>
    </source>
</evidence>
<dbReference type="Proteomes" id="UP001183388">
    <property type="component" value="Unassembled WGS sequence"/>
</dbReference>
<feature type="region of interest" description="Disordered" evidence="1">
    <location>
        <begin position="411"/>
        <end position="431"/>
    </location>
</feature>
<sequence length="749" mass="79042">MGERVDGLEAVLDGLVPRLVGAQRLTNDWVEREFPGGAPVVEIVGGRAGGKSTLLRSLAAGYRNRLPLAEADLAQLPDFGEPEFAEVRRPGPQNASALTHLLYLLSHRLSLAVGSFRRHLSFPRLSCGLVPVTAWEPPEGGIAPQGLAEVYAQLRALLSDHEAGQRQVRQALRAWVDALLPVVAGLPGIPGVEAAVEAALRTARGPLAGRPERGPLRWWRDRLPEHQGNAEQRLFSMVADFRVGGAGREAVERLLVEAFLADIADHYGALSRSLGTPLPLVLLDNAHTPVGRAFLARLVPARQALLRDGETGRPLALPAIVAASLGDGAAVPSVRLAARSSPPPARGLLRLGIPHVGAEEVRAMLTARRTPGDAGFPPELAALIGRLSGGRPGCAAILADAVALRRRTAGANAGASGGNPPEGYAPGGNARGAGLPEPVLFDLPAVDDPSRSVGEHLAELLLPDARLREALTVLAPALDSEAARRLWRDQGGADESLDAALAELAGAHWHHTPWPWPERTGGDGQDPVVPLVTDRALHALLLHRRAGGEGAAEKWRRAHVRLRALANPRDLPENAVTHGLRYLHHTLALGRPEPVVRALHHRLGTQTPAAWLAAVNAVCAAPRPPRGAEPPPADPAPCPACAAEGVTGEESVTHRAVGQLVRGLWHCADPLAPAPEPDDVYQVTTGLQALALLRDDRTLRAVLNVWPQLIGSGLQAPDLPVPRTGTAPRTGPTIDDPTNDPSNQGEGDA</sequence>
<name>A0ABU2LDB4_9ACTN</name>
<reference evidence="3" key="1">
    <citation type="submission" date="2023-07" db="EMBL/GenBank/DDBJ databases">
        <title>30 novel species of actinomycetes from the DSMZ collection.</title>
        <authorList>
            <person name="Nouioui I."/>
        </authorList>
    </citation>
    <scope>NUCLEOTIDE SEQUENCE [LARGE SCALE GENOMIC DNA]</scope>
    <source>
        <strain evidence="3">DSM 44917</strain>
    </source>
</reference>
<feature type="region of interest" description="Disordered" evidence="1">
    <location>
        <begin position="713"/>
        <end position="749"/>
    </location>
</feature>
<feature type="compositionally biased region" description="Polar residues" evidence="1">
    <location>
        <begin position="739"/>
        <end position="749"/>
    </location>
</feature>